<sequence>MYFAFATSTLLLLSFTEISVAHQRIVLPSIDGQKDWQVRALGMTFYWGFQNKVSGLDMIGRSIAPGYSEAPVTVLKNLFEKNTILVGGQLQELLEMPENMPR</sequence>
<feature type="signal peptide" evidence="1">
    <location>
        <begin position="1"/>
        <end position="21"/>
    </location>
</feature>
<reference evidence="2" key="1">
    <citation type="journal article" date="2020" name="Stud. Mycol.">
        <title>101 Dothideomycetes genomes: a test case for predicting lifestyles and emergence of pathogens.</title>
        <authorList>
            <person name="Haridas S."/>
            <person name="Albert R."/>
            <person name="Binder M."/>
            <person name="Bloem J."/>
            <person name="Labutti K."/>
            <person name="Salamov A."/>
            <person name="Andreopoulos B."/>
            <person name="Baker S."/>
            <person name="Barry K."/>
            <person name="Bills G."/>
            <person name="Bluhm B."/>
            <person name="Cannon C."/>
            <person name="Castanera R."/>
            <person name="Culley D."/>
            <person name="Daum C."/>
            <person name="Ezra D."/>
            <person name="Gonzalez J."/>
            <person name="Henrissat B."/>
            <person name="Kuo A."/>
            <person name="Liang C."/>
            <person name="Lipzen A."/>
            <person name="Lutzoni F."/>
            <person name="Magnuson J."/>
            <person name="Mondo S."/>
            <person name="Nolan M."/>
            <person name="Ohm R."/>
            <person name="Pangilinan J."/>
            <person name="Park H.-J."/>
            <person name="Ramirez L."/>
            <person name="Alfaro M."/>
            <person name="Sun H."/>
            <person name="Tritt A."/>
            <person name="Yoshinaga Y."/>
            <person name="Zwiers L.-H."/>
            <person name="Turgeon B."/>
            <person name="Goodwin S."/>
            <person name="Spatafora J."/>
            <person name="Crous P."/>
            <person name="Grigoriev I."/>
        </authorList>
    </citation>
    <scope>NUCLEOTIDE SEQUENCE</scope>
    <source>
        <strain evidence="2">Tuck. ex Michener</strain>
    </source>
</reference>
<dbReference type="AlphaFoldDB" id="A0A6A6H0F0"/>
<dbReference type="Proteomes" id="UP000800092">
    <property type="component" value="Unassembled WGS sequence"/>
</dbReference>
<protein>
    <submittedName>
        <fullName evidence="2">Uncharacterized protein</fullName>
    </submittedName>
</protein>
<evidence type="ECO:0000313" key="2">
    <source>
        <dbReference type="EMBL" id="KAF2231331.1"/>
    </source>
</evidence>
<keyword evidence="3" id="KW-1185">Reference proteome</keyword>
<proteinExistence type="predicted"/>
<feature type="chain" id="PRO_5025619710" evidence="1">
    <location>
        <begin position="22"/>
        <end position="102"/>
    </location>
</feature>
<dbReference type="EMBL" id="ML991828">
    <property type="protein sequence ID" value="KAF2231331.1"/>
    <property type="molecule type" value="Genomic_DNA"/>
</dbReference>
<keyword evidence="1" id="KW-0732">Signal</keyword>
<organism evidence="2 3">
    <name type="scientific">Viridothelium virens</name>
    <name type="common">Speckled blister lichen</name>
    <name type="synonym">Trypethelium virens</name>
    <dbReference type="NCBI Taxonomy" id="1048519"/>
    <lineage>
        <taxon>Eukaryota</taxon>
        <taxon>Fungi</taxon>
        <taxon>Dikarya</taxon>
        <taxon>Ascomycota</taxon>
        <taxon>Pezizomycotina</taxon>
        <taxon>Dothideomycetes</taxon>
        <taxon>Dothideomycetes incertae sedis</taxon>
        <taxon>Trypetheliales</taxon>
        <taxon>Trypetheliaceae</taxon>
        <taxon>Viridothelium</taxon>
    </lineage>
</organism>
<name>A0A6A6H0F0_VIRVR</name>
<evidence type="ECO:0000313" key="3">
    <source>
        <dbReference type="Proteomes" id="UP000800092"/>
    </source>
</evidence>
<evidence type="ECO:0000256" key="1">
    <source>
        <dbReference type="SAM" id="SignalP"/>
    </source>
</evidence>
<accession>A0A6A6H0F0</accession>
<gene>
    <name evidence="2" type="ORF">EV356DRAFT_535603</name>
</gene>